<dbReference type="Proteomes" id="UP000033393">
    <property type="component" value="Unassembled WGS sequence"/>
</dbReference>
<dbReference type="InterPro" id="IPR025736">
    <property type="entry name" value="PucR_C-HTH_dom"/>
</dbReference>
<dbReference type="PATRIC" id="fig|68170.10.peg.4741"/>
<dbReference type="PANTHER" id="PTHR33744:SF17">
    <property type="entry name" value="CONSERVED PROTEIN"/>
    <property type="match status" value="1"/>
</dbReference>
<dbReference type="RefSeq" id="WP_045312945.1">
    <property type="nucleotide sequence ID" value="NZ_JYJG01000125.1"/>
</dbReference>
<feature type="domain" description="PucR C-terminal helix-turn-helix" evidence="3">
    <location>
        <begin position="420"/>
        <end position="478"/>
    </location>
</feature>
<reference evidence="5 6" key="1">
    <citation type="submission" date="2015-02" db="EMBL/GenBank/DDBJ databases">
        <authorList>
            <person name="Ju K.-S."/>
            <person name="Doroghazi J.R."/>
            <person name="Metcalf W."/>
        </authorList>
    </citation>
    <scope>NUCLEOTIDE SEQUENCE [LARGE SCALE GENOMIC DNA]</scope>
    <source>
        <strain evidence="5 6">NRRL B-16140</strain>
    </source>
</reference>
<gene>
    <name evidence="5" type="ORF">UK23_19200</name>
</gene>
<dbReference type="eggNOG" id="COG2508">
    <property type="taxonomic scope" value="Bacteria"/>
</dbReference>
<dbReference type="Pfam" id="PF13556">
    <property type="entry name" value="HTH_30"/>
    <property type="match status" value="1"/>
</dbReference>
<proteinExistence type="inferred from homology"/>
<dbReference type="EMBL" id="JYJG01000125">
    <property type="protein sequence ID" value="KJK47770.1"/>
    <property type="molecule type" value="Genomic_DNA"/>
</dbReference>
<accession>A0A0F0GWT2</accession>
<dbReference type="Pfam" id="PF17853">
    <property type="entry name" value="GGDEF_2"/>
    <property type="match status" value="1"/>
</dbReference>
<protein>
    <recommendedName>
        <fullName evidence="7">PucR family transcriptional regulator</fullName>
    </recommendedName>
</protein>
<dbReference type="InterPro" id="IPR012914">
    <property type="entry name" value="PucR_dom"/>
</dbReference>
<keyword evidence="6" id="KW-1185">Reference proteome</keyword>
<evidence type="ECO:0000313" key="6">
    <source>
        <dbReference type="Proteomes" id="UP000033393"/>
    </source>
</evidence>
<evidence type="ECO:0000259" key="3">
    <source>
        <dbReference type="Pfam" id="PF13556"/>
    </source>
</evidence>
<evidence type="ECO:0008006" key="7">
    <source>
        <dbReference type="Google" id="ProtNLM"/>
    </source>
</evidence>
<dbReference type="InterPro" id="IPR041522">
    <property type="entry name" value="CdaR_GGDEF"/>
</dbReference>
<name>A0A0F0GWT2_LENAE</name>
<sequence length="479" mass="51532">MLLLRTLLQMPELRLSLHTGEDQLDRTVTRVYGTELPDPSRYLSGGELVLSGLLWHHGPQDSETFVRSLASARVAGLAASETENRELPPDLVDACERHHVPLLEVPVDLSFATITERVSMELVGLSRHRRLLNVVAEGSGLPALLLAGGHELSAPCWVLSTTGRVVAGGELPDRVTLVKEFLQADRLPRTVRGMTLVPVSERGGNRLTSWILVVGGEPQQEAAAELASLVGLERLRQAQGRQIENRTAGPLVAAVLSGSADVESRLAAAGLENTRLRVISAVTSDQRTELAAAVIEETLPQALVTPVGDTVYAVAKAGDSMPDDVREAIRVMEPGLGSSRVLVGISSPVEWRGLRGAAEEAAHARRLGERRGGRTCVVAGEEIALHQLLLAGVPEELRTSLRRRLLGPVLDYDSEHGSDLVGTLKVFLDCSGSWTAAAGKLHVHVNTLRYRVGRVEELLGVDLAEFEARVDLFLALQAG</sequence>
<evidence type="ECO:0000313" key="5">
    <source>
        <dbReference type="EMBL" id="KJK47770.1"/>
    </source>
</evidence>
<dbReference type="InterPro" id="IPR051448">
    <property type="entry name" value="CdaR-like_regulators"/>
</dbReference>
<evidence type="ECO:0000256" key="1">
    <source>
        <dbReference type="ARBA" id="ARBA00006754"/>
    </source>
</evidence>
<feature type="domain" description="Purine catabolism PurC-like" evidence="2">
    <location>
        <begin position="7"/>
        <end position="120"/>
    </location>
</feature>
<evidence type="ECO:0000259" key="4">
    <source>
        <dbReference type="Pfam" id="PF17853"/>
    </source>
</evidence>
<comment type="similarity">
    <text evidence="1">Belongs to the CdaR family.</text>
</comment>
<dbReference type="InterPro" id="IPR042070">
    <property type="entry name" value="PucR_C-HTH_sf"/>
</dbReference>
<dbReference type="STRING" id="68170.GCA_000974445_06138"/>
<dbReference type="OrthoDB" id="3170447at2"/>
<comment type="caution">
    <text evidence="5">The sequence shown here is derived from an EMBL/GenBank/DDBJ whole genome shotgun (WGS) entry which is preliminary data.</text>
</comment>
<dbReference type="AlphaFoldDB" id="A0A0F0GWT2"/>
<evidence type="ECO:0000259" key="2">
    <source>
        <dbReference type="Pfam" id="PF07905"/>
    </source>
</evidence>
<organism evidence="5 6">
    <name type="scientific">Lentzea aerocolonigenes</name>
    <name type="common">Lechevalieria aerocolonigenes</name>
    <name type="synonym">Saccharothrix aerocolonigenes</name>
    <dbReference type="NCBI Taxonomy" id="68170"/>
    <lineage>
        <taxon>Bacteria</taxon>
        <taxon>Bacillati</taxon>
        <taxon>Actinomycetota</taxon>
        <taxon>Actinomycetes</taxon>
        <taxon>Pseudonocardiales</taxon>
        <taxon>Pseudonocardiaceae</taxon>
        <taxon>Lentzea</taxon>
    </lineage>
</organism>
<dbReference type="Pfam" id="PF07905">
    <property type="entry name" value="PucR"/>
    <property type="match status" value="1"/>
</dbReference>
<dbReference type="Gene3D" id="1.10.10.2840">
    <property type="entry name" value="PucR C-terminal helix-turn-helix domain"/>
    <property type="match status" value="1"/>
</dbReference>
<feature type="domain" description="CdaR GGDEF-like" evidence="4">
    <location>
        <begin position="260"/>
        <end position="367"/>
    </location>
</feature>
<dbReference type="PANTHER" id="PTHR33744">
    <property type="entry name" value="CARBOHYDRATE DIACID REGULATOR"/>
    <property type="match status" value="1"/>
</dbReference>